<keyword evidence="2" id="KW-1185">Reference proteome</keyword>
<name>A0A3D8IM57_9HELI</name>
<proteinExistence type="predicted"/>
<gene>
    <name evidence="1" type="ORF">CQA53_04450</name>
</gene>
<dbReference type="AlphaFoldDB" id="A0A3D8IM57"/>
<organism evidence="1 2">
    <name type="scientific">Helicobacter didelphidarum</name>
    <dbReference type="NCBI Taxonomy" id="2040648"/>
    <lineage>
        <taxon>Bacteria</taxon>
        <taxon>Pseudomonadati</taxon>
        <taxon>Campylobacterota</taxon>
        <taxon>Epsilonproteobacteria</taxon>
        <taxon>Campylobacterales</taxon>
        <taxon>Helicobacteraceae</taxon>
        <taxon>Helicobacter</taxon>
    </lineage>
</organism>
<comment type="caution">
    <text evidence="1">The sequence shown here is derived from an EMBL/GenBank/DDBJ whole genome shotgun (WGS) entry which is preliminary data.</text>
</comment>
<evidence type="ECO:0000313" key="2">
    <source>
        <dbReference type="Proteomes" id="UP000256379"/>
    </source>
</evidence>
<protein>
    <submittedName>
        <fullName evidence="1">Uncharacterized protein</fullName>
    </submittedName>
</protein>
<evidence type="ECO:0000313" key="1">
    <source>
        <dbReference type="EMBL" id="RDU66262.1"/>
    </source>
</evidence>
<accession>A0A3D8IM57</accession>
<dbReference type="Proteomes" id="UP000256379">
    <property type="component" value="Unassembled WGS sequence"/>
</dbReference>
<dbReference type="EMBL" id="NXLQ01000006">
    <property type="protein sequence ID" value="RDU66262.1"/>
    <property type="molecule type" value="Genomic_DNA"/>
</dbReference>
<reference evidence="1 2" key="1">
    <citation type="submission" date="2018-04" db="EMBL/GenBank/DDBJ databases">
        <title>Novel Campyloabacter and Helicobacter Species and Strains.</title>
        <authorList>
            <person name="Mannion A.J."/>
            <person name="Shen Z."/>
            <person name="Fox J.G."/>
        </authorList>
    </citation>
    <scope>NUCLEOTIDE SEQUENCE [LARGE SCALE GENOMIC DNA]</scope>
    <source>
        <strain evidence="1 2">MIT 17-337</strain>
    </source>
</reference>
<sequence>MMKEKDCWDFIDDIFSNGLKNYKKHEIQMLAELFFIRSENFQSLTYQRLDSLISYHDIKYIFHYSSGNFILNNKDMYMLKEKYKSHLPKITCLVVEHLTKLFKSFGYYVDIHPRDLDFDFDIYVYNANIYRKQMTRRFFLTSNIKKVFHAKFLDFIRFQIRSLIKNNYEAKIVYNEFRKNVALKVLESKIL</sequence>